<evidence type="ECO:0000256" key="1">
    <source>
        <dbReference type="ARBA" id="ARBA00004123"/>
    </source>
</evidence>
<keyword evidence="5 6" id="KW-0539">Nucleus</keyword>
<dbReference type="AlphaFoldDB" id="A0A0H5RAZ2"/>
<evidence type="ECO:0000256" key="4">
    <source>
        <dbReference type="ARBA" id="ARBA00023163"/>
    </source>
</evidence>
<feature type="compositionally biased region" description="Low complexity" evidence="8">
    <location>
        <begin position="10"/>
        <end position="24"/>
    </location>
</feature>
<evidence type="ECO:0000256" key="6">
    <source>
        <dbReference type="RuleBase" id="RU364146"/>
    </source>
</evidence>
<proteinExistence type="inferred from homology"/>
<accession>A0A0H5RAZ2</accession>
<feature type="non-terminal residue" evidence="9">
    <location>
        <position position="1"/>
    </location>
</feature>
<keyword evidence="3 6" id="KW-0805">Transcription regulation</keyword>
<sequence>PRRSSRRRSSSSAAGQSPAAAVAAPDVQEPEAMIAESAGNMEELITGQIPVQEAEPVPMDISGQEGTTMADDVNLFGRPVPVEAVPELEHDDGYRAFLEATNAKSKNDLDGLERQLEIIIDNLWQCAVVVENFSDASQEKVFHANVRKFMDDLNKVSEISSKIDVEVPIRVLIKVDSGGNPDTVTKELADVCRSKNDATRGRVFSTRIFRDIFQAKINAWNERDPLG</sequence>
<comment type="similarity">
    <text evidence="2 6">Belongs to the Mediator complex subunit 10 family.</text>
</comment>
<dbReference type="Pfam" id="PF09748">
    <property type="entry name" value="Med10"/>
    <property type="match status" value="1"/>
</dbReference>
<comment type="function">
    <text evidence="6">Component of the Mediator complex, a coactivator involved in the regulated transcription of nearly all RNA polymerase II-dependent genes. Mediator functions as a bridge to convey information from gene-specific regulatory proteins to the basal RNA polymerase II transcription machinery. Mediator is recruited to promoters by direct interactions with regulatory proteins and serves as a scaffold for the assembly of a functional preinitiation complex with RNA polymerase II and the general transcription factors.</text>
</comment>
<comment type="subcellular location">
    <subcellularLocation>
        <location evidence="1 6">Nucleus</location>
    </subcellularLocation>
</comment>
<protein>
    <recommendedName>
        <fullName evidence="6">Mediator of RNA polymerase II transcription subunit 10</fullName>
    </recommendedName>
    <alternativeName>
        <fullName evidence="6">Mediator complex subunit 10</fullName>
    </alternativeName>
</protein>
<name>A0A0H5RAZ2_9EUKA</name>
<evidence type="ECO:0000313" key="9">
    <source>
        <dbReference type="EMBL" id="CRZ10976.1"/>
    </source>
</evidence>
<keyword evidence="4 6" id="KW-0804">Transcription</keyword>
<evidence type="ECO:0000256" key="8">
    <source>
        <dbReference type="SAM" id="MobiDB-lite"/>
    </source>
</evidence>
<feature type="region of interest" description="Disordered" evidence="8">
    <location>
        <begin position="1"/>
        <end position="28"/>
    </location>
</feature>
<dbReference type="GO" id="GO:0003712">
    <property type="term" value="F:transcription coregulator activity"/>
    <property type="evidence" value="ECO:0007669"/>
    <property type="project" value="InterPro"/>
</dbReference>
<evidence type="ECO:0000256" key="2">
    <source>
        <dbReference type="ARBA" id="ARBA00005389"/>
    </source>
</evidence>
<dbReference type="EMBL" id="HACM01010534">
    <property type="protein sequence ID" value="CRZ10976.1"/>
    <property type="molecule type" value="Transcribed_RNA"/>
</dbReference>
<keyword evidence="7" id="KW-0175">Coiled coil</keyword>
<dbReference type="GO" id="GO:0006357">
    <property type="term" value="P:regulation of transcription by RNA polymerase II"/>
    <property type="evidence" value="ECO:0007669"/>
    <property type="project" value="InterPro"/>
</dbReference>
<evidence type="ECO:0000256" key="3">
    <source>
        <dbReference type="ARBA" id="ARBA00023015"/>
    </source>
</evidence>
<evidence type="ECO:0000256" key="5">
    <source>
        <dbReference type="ARBA" id="ARBA00023242"/>
    </source>
</evidence>
<keyword evidence="6" id="KW-0010">Activator</keyword>
<organism evidence="9">
    <name type="scientific">Spongospora subterranea</name>
    <dbReference type="NCBI Taxonomy" id="70186"/>
    <lineage>
        <taxon>Eukaryota</taxon>
        <taxon>Sar</taxon>
        <taxon>Rhizaria</taxon>
        <taxon>Endomyxa</taxon>
        <taxon>Phytomyxea</taxon>
        <taxon>Plasmodiophorida</taxon>
        <taxon>Plasmodiophoridae</taxon>
        <taxon>Spongospora</taxon>
    </lineage>
</organism>
<evidence type="ECO:0000256" key="7">
    <source>
        <dbReference type="SAM" id="Coils"/>
    </source>
</evidence>
<reference evidence="9" key="1">
    <citation type="submission" date="2015-04" db="EMBL/GenBank/DDBJ databases">
        <title>The genome sequence of the plant pathogenic Rhizarian Plasmodiophora brassicae reveals insights in its biotrophic life cycle and the origin of chitin synthesis.</title>
        <authorList>
            <person name="Schwelm A."/>
            <person name="Fogelqvist J."/>
            <person name="Knaust A."/>
            <person name="Julke S."/>
            <person name="Lilja T."/>
            <person name="Dhandapani V."/>
            <person name="Bonilla-Rosso G."/>
            <person name="Karlsson M."/>
            <person name="Shevchenko A."/>
            <person name="Choi S.R."/>
            <person name="Kim H.G."/>
            <person name="Park J.Y."/>
            <person name="Lim Y.P."/>
            <person name="Ludwig-Muller J."/>
            <person name="Dixelius C."/>
        </authorList>
    </citation>
    <scope>NUCLEOTIDE SEQUENCE</scope>
    <source>
        <tissue evidence="9">Potato root galls</tissue>
    </source>
</reference>
<comment type="subunit">
    <text evidence="6">Component of the Mediator complex.</text>
</comment>
<dbReference type="InterPro" id="IPR019145">
    <property type="entry name" value="Mediator_Med10"/>
</dbReference>
<feature type="coiled-coil region" evidence="7">
    <location>
        <begin position="95"/>
        <end position="122"/>
    </location>
</feature>
<gene>
    <name evidence="6" type="primary">MED10</name>
</gene>
<dbReference type="GO" id="GO:0016592">
    <property type="term" value="C:mediator complex"/>
    <property type="evidence" value="ECO:0007669"/>
    <property type="project" value="InterPro"/>
</dbReference>